<comment type="caution">
    <text evidence="1">The sequence shown here is derived from an EMBL/GenBank/DDBJ whole genome shotgun (WGS) entry which is preliminary data.</text>
</comment>
<protein>
    <submittedName>
        <fullName evidence="1">DBF4 zinc finger B</fullName>
    </submittedName>
</protein>
<accession>A0A8T1RZA3</accession>
<reference evidence="1 2" key="1">
    <citation type="journal article" date="2020" name="G3 (Bethesda)">
        <title>Draft Genome of the Common Snapping Turtle, Chelydra serpentina, a Model for Phenotypic Plasticity in Reptiles.</title>
        <authorList>
            <person name="Das D."/>
            <person name="Singh S.K."/>
            <person name="Bierstedt J."/>
            <person name="Erickson A."/>
            <person name="Galli G.L.J."/>
            <person name="Crossley D.A. 2nd"/>
            <person name="Rhen T."/>
        </authorList>
    </citation>
    <scope>NUCLEOTIDE SEQUENCE [LARGE SCALE GENOMIC DNA]</scope>
    <source>
        <strain evidence="1">KW</strain>
    </source>
</reference>
<name>A0A8T1RZA3_CHESE</name>
<dbReference type="GO" id="GO:0010571">
    <property type="term" value="P:positive regulation of nuclear cell cycle DNA replication"/>
    <property type="evidence" value="ECO:0007669"/>
    <property type="project" value="TreeGrafter"/>
</dbReference>
<gene>
    <name evidence="1" type="ORF">G0U57_003188</name>
</gene>
<dbReference type="OrthoDB" id="21380at2759"/>
<dbReference type="PANTHER" id="PTHR15375:SF24">
    <property type="entry name" value="PROTEIN DBF4 HOMOLOG B"/>
    <property type="match status" value="1"/>
</dbReference>
<dbReference type="GO" id="GO:0031431">
    <property type="term" value="C:Dbf4-dependent protein kinase complex"/>
    <property type="evidence" value="ECO:0007669"/>
    <property type="project" value="TreeGrafter"/>
</dbReference>
<feature type="non-terminal residue" evidence="1">
    <location>
        <position position="100"/>
    </location>
</feature>
<evidence type="ECO:0000313" key="2">
    <source>
        <dbReference type="Proteomes" id="UP000765507"/>
    </source>
</evidence>
<dbReference type="EMBL" id="JAHGAV010001414">
    <property type="protein sequence ID" value="KAG6922232.1"/>
    <property type="molecule type" value="Genomic_DNA"/>
</dbReference>
<dbReference type="GO" id="GO:1901987">
    <property type="term" value="P:regulation of cell cycle phase transition"/>
    <property type="evidence" value="ECO:0007669"/>
    <property type="project" value="TreeGrafter"/>
</dbReference>
<evidence type="ECO:0000313" key="1">
    <source>
        <dbReference type="EMBL" id="KAG6922232.1"/>
    </source>
</evidence>
<dbReference type="PANTHER" id="PTHR15375">
    <property type="entry name" value="ACTIVATOR OF S-PHASE KINASE-RELATED"/>
    <property type="match status" value="1"/>
</dbReference>
<dbReference type="AlphaFoldDB" id="A0A8T1RZA3"/>
<organism evidence="1 2">
    <name type="scientific">Chelydra serpentina</name>
    <name type="common">Snapping turtle</name>
    <name type="synonym">Testudo serpentina</name>
    <dbReference type="NCBI Taxonomy" id="8475"/>
    <lineage>
        <taxon>Eukaryota</taxon>
        <taxon>Metazoa</taxon>
        <taxon>Chordata</taxon>
        <taxon>Craniata</taxon>
        <taxon>Vertebrata</taxon>
        <taxon>Euteleostomi</taxon>
        <taxon>Archelosauria</taxon>
        <taxon>Testudinata</taxon>
        <taxon>Testudines</taxon>
        <taxon>Cryptodira</taxon>
        <taxon>Durocryptodira</taxon>
        <taxon>Americhelydia</taxon>
        <taxon>Chelydroidea</taxon>
        <taxon>Chelydridae</taxon>
        <taxon>Chelydra</taxon>
    </lineage>
</organism>
<dbReference type="Proteomes" id="UP000765507">
    <property type="component" value="Unassembled WGS sequence"/>
</dbReference>
<proteinExistence type="predicted"/>
<keyword evidence="2" id="KW-1185">Reference proteome</keyword>
<dbReference type="GO" id="GO:0043539">
    <property type="term" value="F:protein serine/threonine kinase activator activity"/>
    <property type="evidence" value="ECO:0007669"/>
    <property type="project" value="TreeGrafter"/>
</dbReference>
<sequence length="100" mass="11211">GHHHKPADSALISRGKELLQKAMRNQDSSSSSSILANARSWGVRILRVDEMMAYVQQLLFRVSGARKQSEKMVKCFSMGQGVLKVGKLKPPFLKIEDQSR</sequence>
<dbReference type="InterPro" id="IPR051590">
    <property type="entry name" value="Replication_Regulatory_Kinase"/>
</dbReference>